<proteinExistence type="predicted"/>
<gene>
    <name evidence="2" type="ORF">HU737_010280</name>
    <name evidence="1" type="ORF">HU737_08895</name>
</gene>
<dbReference type="AlphaFoldDB" id="A0A923FYQ4"/>
<organism evidence="1">
    <name type="scientific">Pseudomonas urmiensis</name>
    <dbReference type="NCBI Taxonomy" id="2745493"/>
    <lineage>
        <taxon>Bacteria</taxon>
        <taxon>Pseudomonadati</taxon>
        <taxon>Pseudomonadota</taxon>
        <taxon>Gammaproteobacteria</taxon>
        <taxon>Pseudomonadales</taxon>
        <taxon>Pseudomonadaceae</taxon>
        <taxon>Pseudomonas</taxon>
    </lineage>
</organism>
<dbReference type="EMBL" id="JABWRE020000001">
    <property type="protein sequence ID" value="MBV4536366.1"/>
    <property type="molecule type" value="Genomic_DNA"/>
</dbReference>
<dbReference type="Proteomes" id="UP000599879">
    <property type="component" value="Unassembled WGS sequence"/>
</dbReference>
<accession>A0A923FYQ4</accession>
<reference evidence="1" key="1">
    <citation type="journal article" date="2020" name="Microorganisms">
        <title>Reliable Identification of Environmental Pseudomonas Isolates Using the rpoD Gene.</title>
        <authorList>
            <consortium name="The Broad Institute Genome Sequencing Platform"/>
            <person name="Girard L."/>
            <person name="Lood C."/>
            <person name="Rokni-Zadeh H."/>
            <person name="van Noort V."/>
            <person name="Lavigne R."/>
            <person name="De Mot R."/>
        </authorList>
    </citation>
    <scope>NUCLEOTIDE SEQUENCE</scope>
    <source>
        <strain evidence="1">SWRI10</strain>
    </source>
</reference>
<name>A0A923FYQ4_9PSED</name>
<evidence type="ECO:0000313" key="2">
    <source>
        <dbReference type="EMBL" id="MBV4536366.1"/>
    </source>
</evidence>
<sequence>MSGKFVTRWFYASLESGTKPAGLFGNKVEVVHNQKVVDFDEYAAHLQKMYEDFDHAGYDVINVVPIAMGRSESCTQTTGNYVGDVGFSITRGAVVVGKRRDS</sequence>
<reference evidence="1" key="2">
    <citation type="submission" date="2020-07" db="EMBL/GenBank/DDBJ databases">
        <authorList>
            <person name="Lood C."/>
            <person name="Girard L."/>
        </authorList>
    </citation>
    <scope>NUCLEOTIDE SEQUENCE</scope>
    <source>
        <strain evidence="1">SWRI10</strain>
    </source>
</reference>
<reference evidence="2" key="3">
    <citation type="submission" date="2021-06" db="EMBL/GenBank/DDBJ databases">
        <title>Updating the genus Pseudomonas: Description of 43 new species and partition of the Pseudomonas putida group.</title>
        <authorList>
            <person name="Girard L."/>
            <person name="Lood C."/>
            <person name="Vandamme P."/>
            <person name="Rokni-Zadeh H."/>
            <person name="Van Noort V."/>
            <person name="Hofte M."/>
            <person name="Lavigne R."/>
            <person name="De Mot R."/>
        </authorList>
    </citation>
    <scope>NUCLEOTIDE SEQUENCE</scope>
    <source>
        <strain evidence="2">SWRI10</strain>
    </source>
</reference>
<dbReference type="EMBL" id="JABWRE010000005">
    <property type="protein sequence ID" value="MBC3440795.1"/>
    <property type="molecule type" value="Genomic_DNA"/>
</dbReference>
<dbReference type="RefSeq" id="WP_186554346.1">
    <property type="nucleotide sequence ID" value="NZ_JABWRE020000001.1"/>
</dbReference>
<protein>
    <submittedName>
        <fullName evidence="1">Uncharacterized protein</fullName>
    </submittedName>
</protein>
<evidence type="ECO:0000313" key="1">
    <source>
        <dbReference type="EMBL" id="MBC3440795.1"/>
    </source>
</evidence>
<comment type="caution">
    <text evidence="1">The sequence shown here is derived from an EMBL/GenBank/DDBJ whole genome shotgun (WGS) entry which is preliminary data.</text>
</comment>